<gene>
    <name evidence="5" type="ORF">chiPu_0001660</name>
</gene>
<keyword evidence="2" id="KW-0812">Transmembrane</keyword>
<dbReference type="EMBL" id="BEZZ01000025">
    <property type="protein sequence ID" value="GCC23266.1"/>
    <property type="molecule type" value="Genomic_DNA"/>
</dbReference>
<dbReference type="InterPro" id="IPR001368">
    <property type="entry name" value="TNFR/NGFR_Cys_rich_reg"/>
</dbReference>
<dbReference type="Proteomes" id="UP000287033">
    <property type="component" value="Unassembled WGS sequence"/>
</dbReference>
<dbReference type="PANTHER" id="PTHR46104:SF1">
    <property type="entry name" value="GENE 9195-RELATED"/>
    <property type="match status" value="1"/>
</dbReference>
<feature type="transmembrane region" description="Helical" evidence="2">
    <location>
        <begin position="3498"/>
        <end position="3522"/>
    </location>
</feature>
<dbReference type="GO" id="GO:0005576">
    <property type="term" value="C:extracellular region"/>
    <property type="evidence" value="ECO:0007669"/>
    <property type="project" value="InterPro"/>
</dbReference>
<evidence type="ECO:0000256" key="1">
    <source>
        <dbReference type="PROSITE-ProRule" id="PRU00206"/>
    </source>
</evidence>
<dbReference type="GO" id="GO:0008061">
    <property type="term" value="F:chitin binding"/>
    <property type="evidence" value="ECO:0007669"/>
    <property type="project" value="InterPro"/>
</dbReference>
<sequence>MTECSPCPAGFACESPQILPKKCPIGTYSLEGSTLCSLCPPGSACPYTSSIPVPCIVGSYSTSGQQNCTMCRPGYACSNTTKAEDVQCFPGYYCDDGITPKQCRSGTYGAHRGLKQASECSTCPAGFYCPGGTAGYPSTDLLCPSGYYCKEGTSQAHSNPCPHGTSSDEAGLKSQQGCKQCSEGRICAEGTADGGRLCSKGKYCPAGTTKELDCPRGTVTQHQGASELGTIIPRSCGTGRYSDFGSASCDLCLLGHYCNSERTSWEVMSTQLFCPAGLVCPVGLSRVPDFNKDGCPKGYYCLQGNIDPNPRACPNGTYSDRKGLVDESQCVPCPAGKYCYSEGTKPVAISQPTGDCPGGHYCPLGTGNPHTFPCKPGFYLSHSAAEREESCSQCPPGYYCESFGLENPKVCPKGFYCILGSKQPQPCQRGTYSDKMSLRALSDCIPCGGGQYCAGESLTQPTGNCKAGFYCRERAVTAAPLQSSCSTCLRGRYCNQTGLVSPPFCIQGHYCPTGSILPIPCPVGYYLHQKGAEDITSCKLCDLGMYCSVVGLAAPEGPCQPGYYCTSGSNTSVPVELSFGDVCPAGYYCPLGTKHAFEKPCPTGTWNNITGAQDITFCLPCPPGYACHRMALTQPSRLCAPGFYCKERATTTKPLDGETGDLCPEGHYCPEGTAMPLQCGDGSYNNVTGLAEPSGECSPGYYCIRGATKPQNTDGITGNLCPGGSYCGQNVSKAVACPPGHYCPEGSAKPKLCDSGSWQDLGGRAECKPCVAGYYCDNRIGPVVDIELYPCPAGFYCPVGTQAATQYGCPPGTFSPNTRLKNINECQLCLPGQYCASFGLSAPSGFYCPEGTSYDWQPCPPGTYSPVDGLARLSECRPCDGGKYCAFHNAVEVTGECWEGYYCVEGSDSPAPELNHSGKAGPCPVGHYCPYGTSSPKPCPLGTFSNQSKLVLQSDCMPCIFGHYCGSEGLEAPSGECWEGFYCLRGAKMPNNPVQDDSGGPCPQGHYCERAGQENVTGLCAAGYYCMRRATTPTPTDGISGNVCPPGHFCVTGASSPQPCPAGYYSNSSQNTKVDDCLPCPPGLSCDRQGLVSASRACTKSASRFPCPLGTFSNQTGIGTIDDCLLCPPGKYCDRTGLTEPTGDCWEGYYCNLKSSSPKPSDEVTGWRCPRGSYCPRGTKNIQFCPVGYYGPVQGYYCDRMALTIPSGLCQAGFYCVMGSNTSRPTQVTPTGGPCPPGYYCTEGSSRPQPCPTGTYNPFWEQKQCLFCPQGHYCEAEDINSTLCPSELNSVKTHRYPSGRATPKPCPSGEYQDQIGQIQCKPCPLGKHCDPLQGNGQHNESKAGTIQPIDCPAGYYCIKGMLYPCPEGTYSNQTGRYSIEQCKPCPGGKYCALKGMSGYTGLCDPGCVCVLGASYPCPADNITGYKCPPGSYCPQGASHGIKCPAGTFGPQDSLYSIFECITCTPGFYCNTEGDCTAGFYCISGASRPSPIDGITGGRCPLGHYCPTASSQPLKCKSGYYCPRGTMHTAQYPCPVGTYNNRTMAQSVLDCISCPAGQYCDRKGLSTPSGICPPGFYCPGAVCKSQPEIQTNTSDHHGIQNFTGNICPPGFYCPEGSSQPVPCDLGQYCGQPGLSSPTGPCVAGFLCDGKASVMNPKPCPAGYYCPEGTTYSKPCPPGTLSVINEGCQQLAIVRIVVLDISVQRLDLLLCQDHVGQDFTVLRDLKRPLPLHLSSVTFALLVTSAPMLQLTLFHVHLEHSEPQQGEEKPGKDSVEGFCDPGFYCLNGAKTATPRDGATGDLCPVGYYCPLASPGLKLCEFSNISEWASQKIVSPGNRCPPGFFCPEGSSLPLICTAGFYCDQYELAEPTGFYQALQGQFECNPCPAGSYCYTSELDKWGVKAPQRCPPGHFCPPRTEFGTQYKCPPGTFSNKEGQISAAECDLCPPGQFCGQEGLIEPSGSCLTGFYCFRGAMYPNPTDGITGDICPMGKFCEAGSVAGVDCPIGHYSNKTGLTSPSDCTPCDPGFHCSSPGLTAPQGPCARGYYCRLGAQSPNPDNGIEGAICPAGYYCVSGTERPVPCPVGTYNPSEGRDSVAGCLPCDPGHYCGNIGLIQPSGLCFEGYYCIGHTSQPTPQDGENGGVCPEGFYCQVGTHKPVPCPIGTFLNHSGGTECVVCPAGFYCIYGKKINPCPLGFYCPEGTGADIAPCPAGTYGGRMGLKEENDCFPCKGGFYCARDGLSSPQGKCDPGHYCISGVNIPNPGPTQIFLGKGGKCGAGQQCPSGSVLPQTCPPGTYTEEEGLEHCKTCPAGYYCPPTSMIPKLCPPGYYCPTATEEGTQYPCPPGTFNGQYEWCFKQHYVMGGLCPVGYYCPTGSSTPLPCDGGKYCSNPGLSIPTDGCFAGYYCDAASTQPDQHICPAGFYCPNRTSIPLPCRGGTYQANKGQGSCDPCPAGFFCQFTNGSSGKLYEPCPAGFFCPAGTTMGTEHPCAMGTFGPRPGLAHESSCVPCSPGMHCASAGLSNPTGPCHPGYYCTGSAISPTPIKHLVEFDNATFTGNDVCPIGHYCPEGSQHPWPCPQGSYSHTVGLVSEAQCQRCPYGHYCNQLGLTDVSQAQPCDPGYVCHTGSTVPRPSDGIQGYVCPRGHRCPAGVIRELVCKAGTYNPSPGAGICLLCPAGTVCSNSSTVEPIACPKGYYCSSRTTFPLPCPEGTYNALNGASSADVCLSCPAGLYCQGMANSEPDGPCTEGYYCQGGASSPIPQSNPKFPMNGPCAAGYYCPAGTKSPIACPKGTFKNTTGGASSEFCAPCYPGYYCANEGLSQPNGLCFAGFYCPGNHNSVNPNAFSCPKGYFCSEGSGSPIPCPAGKYQPNMRSDVCIPCQAGFYCKEAATVNQITCPPHFFCPNGTQNPIPCPSGTFTSGQTTGLKEEKQCLPCPTGKYCSRGRIQGFCAAGYFCLAGSHSPIPHGIFPNDTHERNLCFYCPEGTETTKACPENTIRLQPGGRQLEECQPCPLGHWCKQGDPFLHRCPAGYFCDDIIRAPFSLPVGPQKCPVHTYSNITGATSQAACQPCPPGYYCNETGLTSYENYLCPLGYWCPGKGSHHFCPGGTIGNRTGASFYKHCQPCPPGYYCPDPRRTGQPNINGVPCRAGYECPAGSITCKCQGFNRAFQESDGSCICKTGHVYYDETDQKSSNSNSDMDCYPEVYDRCSVGEVRLASTRRCVFPERHNCTPACGEYGGRLDVELGMCHCNKYISAEELCDRVCMAGILNLSAHASHTGELVLTVKNGATRDHKNWVVPHVLGPDGHITDSLRVLFILFKPNGIFGLILSGKYVVDKFLTESEWPDMFQNPHFKTKRSYLQRPVSAAMNGAIPKIPNPIVCLRPNDLILFKLSVHQSNRSLSHYPVYQKDHLFNTNSDWDFGPFRKLDHFIKETNFNISRFAHVFMEPGKYVFYDNAEPERALIVSVNKFGECDNVPSLFQPSSPIHLVQHGILKQQDLNLAPDWALIIGTLCILALITALFTVSAMVMTPIQSVLNPMQKWKPKWRSLGEPYMPPEYIILKDSLGLYETLRPRIAGEGAEAEEESTLIVGKSLAETELEDFSVRTLYDKLEDQNLHLAAQLNKHKSDVQAFYQHISQQTQELKKILECFNSCKCQNKEGKWTFVEELETMSRVQAEASSTMTRDRFGNCTTINFWERSPVTQSKKDFCFFSILA</sequence>
<feature type="domain" description="Chitin-binding type-2" evidence="4">
    <location>
        <begin position="2823"/>
        <end position="2881"/>
    </location>
</feature>
<reference evidence="5 6" key="1">
    <citation type="journal article" date="2018" name="Nat. Ecol. Evol.">
        <title>Shark genomes provide insights into elasmobranch evolution and the origin of vertebrates.</title>
        <authorList>
            <person name="Hara Y"/>
            <person name="Yamaguchi K"/>
            <person name="Onimaru K"/>
            <person name="Kadota M"/>
            <person name="Koyanagi M"/>
            <person name="Keeley SD"/>
            <person name="Tatsumi K"/>
            <person name="Tanaka K"/>
            <person name="Motone F"/>
            <person name="Kageyama Y"/>
            <person name="Nozu R"/>
            <person name="Adachi N"/>
            <person name="Nishimura O"/>
            <person name="Nakagawa R"/>
            <person name="Tanegashima C"/>
            <person name="Kiyatake I"/>
            <person name="Matsumoto R"/>
            <person name="Murakumo K"/>
            <person name="Nishida K"/>
            <person name="Terakita A"/>
            <person name="Kuratani S"/>
            <person name="Sato K"/>
            <person name="Hyodo S Kuraku.S."/>
        </authorList>
    </citation>
    <scope>NUCLEOTIDE SEQUENCE [LARGE SCALE GENOMIC DNA]</scope>
</reference>
<feature type="repeat" description="TNFR-Cys" evidence="1">
    <location>
        <begin position="1059"/>
        <end position="1107"/>
    </location>
</feature>
<dbReference type="SMART" id="SM01411">
    <property type="entry name" value="Ephrin_rec_like"/>
    <property type="match status" value="46"/>
</dbReference>
<organism evidence="5 6">
    <name type="scientific">Chiloscyllium punctatum</name>
    <name type="common">Brownbanded bambooshark</name>
    <name type="synonym">Hemiscyllium punctatum</name>
    <dbReference type="NCBI Taxonomy" id="137246"/>
    <lineage>
        <taxon>Eukaryota</taxon>
        <taxon>Metazoa</taxon>
        <taxon>Chordata</taxon>
        <taxon>Craniata</taxon>
        <taxon>Vertebrata</taxon>
        <taxon>Chondrichthyes</taxon>
        <taxon>Elasmobranchii</taxon>
        <taxon>Galeomorphii</taxon>
        <taxon>Galeoidea</taxon>
        <taxon>Orectolobiformes</taxon>
        <taxon>Hemiscylliidae</taxon>
        <taxon>Chiloscyllium</taxon>
    </lineage>
</organism>
<protein>
    <submittedName>
        <fullName evidence="5">Uncharacterized protein</fullName>
    </submittedName>
</protein>
<proteinExistence type="predicted"/>
<comment type="caution">
    <text evidence="5">The sequence shown here is derived from an EMBL/GenBank/DDBJ whole genome shotgun (WGS) entry which is preliminary data.</text>
</comment>
<comment type="caution">
    <text evidence="1">Lacks conserved residue(s) required for the propagation of feature annotation.</text>
</comment>
<feature type="domain" description="TNFR-Cys" evidence="3">
    <location>
        <begin position="1059"/>
        <end position="1107"/>
    </location>
</feature>
<name>A0A401RYP6_CHIPU</name>
<dbReference type="Gene3D" id="2.10.50.10">
    <property type="entry name" value="Tumor Necrosis Factor Receptor, subunit A, domain 2"/>
    <property type="match status" value="17"/>
</dbReference>
<evidence type="ECO:0000313" key="6">
    <source>
        <dbReference type="Proteomes" id="UP000287033"/>
    </source>
</evidence>
<dbReference type="OMA" id="ISGIQCI"/>
<dbReference type="InterPro" id="IPR002557">
    <property type="entry name" value="Chitin-bd_dom"/>
</dbReference>
<evidence type="ECO:0000256" key="2">
    <source>
        <dbReference type="SAM" id="Phobius"/>
    </source>
</evidence>
<dbReference type="OrthoDB" id="439917at2759"/>
<dbReference type="SMART" id="SM00208">
    <property type="entry name" value="TNFR"/>
    <property type="match status" value="8"/>
</dbReference>
<dbReference type="PANTHER" id="PTHR46104">
    <property type="entry name" value="GENE 9195-RELATED-RELATED"/>
    <property type="match status" value="1"/>
</dbReference>
<evidence type="ECO:0000259" key="4">
    <source>
        <dbReference type="PROSITE" id="PS50940"/>
    </source>
</evidence>
<evidence type="ECO:0000313" key="5">
    <source>
        <dbReference type="EMBL" id="GCC23266.1"/>
    </source>
</evidence>
<keyword evidence="6" id="KW-1185">Reference proteome</keyword>
<keyword evidence="2" id="KW-0472">Membrane</keyword>
<accession>A0A401RYP6</accession>
<evidence type="ECO:0000259" key="3">
    <source>
        <dbReference type="PROSITE" id="PS50050"/>
    </source>
</evidence>
<dbReference type="SUPFAM" id="SSF57184">
    <property type="entry name" value="Growth factor receptor domain"/>
    <property type="match status" value="11"/>
</dbReference>
<dbReference type="PROSITE" id="PS50940">
    <property type="entry name" value="CHIT_BIND_II"/>
    <property type="match status" value="1"/>
</dbReference>
<dbReference type="InterPro" id="IPR009030">
    <property type="entry name" value="Growth_fac_rcpt_cys_sf"/>
</dbReference>
<dbReference type="PROSITE" id="PS50050">
    <property type="entry name" value="TNFR_NGFR_2"/>
    <property type="match status" value="1"/>
</dbReference>
<dbReference type="STRING" id="137246.A0A401RYP6"/>
<keyword evidence="2" id="KW-1133">Transmembrane helix</keyword>